<dbReference type="STRING" id="993689.GCA_002077135_00889"/>
<dbReference type="InterPro" id="IPR007844">
    <property type="entry name" value="AsmA"/>
</dbReference>
<dbReference type="AlphaFoldDB" id="A0A4S3KPX7"/>
<dbReference type="PANTHER" id="PTHR30441:SF4">
    <property type="entry name" value="PROTEIN ASMA"/>
    <property type="match status" value="1"/>
</dbReference>
<proteinExistence type="predicted"/>
<dbReference type="GO" id="GO:0005886">
    <property type="term" value="C:plasma membrane"/>
    <property type="evidence" value="ECO:0007669"/>
    <property type="project" value="TreeGrafter"/>
</dbReference>
<feature type="domain" description="AsmA" evidence="1">
    <location>
        <begin position="5"/>
        <end position="123"/>
    </location>
</feature>
<protein>
    <recommendedName>
        <fullName evidence="1">AsmA domain-containing protein</fullName>
    </recommendedName>
</protein>
<dbReference type="EMBL" id="MWQO01000018">
    <property type="protein sequence ID" value="THD10946.1"/>
    <property type="molecule type" value="Genomic_DNA"/>
</dbReference>
<dbReference type="InterPro" id="IPR052894">
    <property type="entry name" value="AsmA-related"/>
</dbReference>
<dbReference type="Pfam" id="PF05170">
    <property type="entry name" value="AsmA"/>
    <property type="match status" value="1"/>
</dbReference>
<dbReference type="OrthoDB" id="5965899at2"/>
<sequence>MSLRRRTRILLLSIGGVLLALLLGALLAVHLLLQPQRFTQLLESAASTAGLRLTLAQPASPELFPSPGLVLQGLSLSVPAHATPMLSASGGKIFVPWRALLGGVPVITRLQLDGAQIDLDELDAYIATLPTGKAPWLPRISTGVEINDGTLSSSGQTVFSAINISAGQLEPGRPFVLTLSARNAQAQILRCQLQGTPRSSASVVALDPLKLSGTLPGYGDFTLAGQARWLGGSRVQLALQGSAGKPAMQLRLGFANTSGTAQMNIDATRPGQHLQASFDPATLLAWWHGALASGRNLPPLTPPPLAASASVAQFDAAGVHIEGLSVHVDASAAPATSSSVPKKSALPVKR</sequence>
<dbReference type="PANTHER" id="PTHR30441">
    <property type="entry name" value="DUF748 DOMAIN-CONTAINING PROTEIN"/>
    <property type="match status" value="1"/>
</dbReference>
<evidence type="ECO:0000313" key="3">
    <source>
        <dbReference type="Proteomes" id="UP000307749"/>
    </source>
</evidence>
<comment type="caution">
    <text evidence="2">The sequence shown here is derived from an EMBL/GenBank/DDBJ whole genome shotgun (WGS) entry which is preliminary data.</text>
</comment>
<accession>A0A4S3KPX7</accession>
<dbReference type="GO" id="GO:0090313">
    <property type="term" value="P:regulation of protein targeting to membrane"/>
    <property type="evidence" value="ECO:0007669"/>
    <property type="project" value="TreeGrafter"/>
</dbReference>
<name>A0A4S3KPX7_9GAMM</name>
<dbReference type="Proteomes" id="UP000307749">
    <property type="component" value="Unassembled WGS sequence"/>
</dbReference>
<evidence type="ECO:0000259" key="1">
    <source>
        <dbReference type="Pfam" id="PF05170"/>
    </source>
</evidence>
<gene>
    <name evidence="2" type="ORF">B1806_05920</name>
</gene>
<organism evidence="2 3">
    <name type="scientific">Metallibacterium scheffleri</name>
    <dbReference type="NCBI Taxonomy" id="993689"/>
    <lineage>
        <taxon>Bacteria</taxon>
        <taxon>Pseudomonadati</taxon>
        <taxon>Pseudomonadota</taxon>
        <taxon>Gammaproteobacteria</taxon>
        <taxon>Lysobacterales</taxon>
        <taxon>Rhodanobacteraceae</taxon>
        <taxon>Metallibacterium</taxon>
    </lineage>
</organism>
<dbReference type="RefSeq" id="WP_081126252.1">
    <property type="nucleotide sequence ID" value="NZ_DAHXOC010000049.1"/>
</dbReference>
<reference evidence="2 3" key="1">
    <citation type="submission" date="2017-02" db="EMBL/GenBank/DDBJ databases">
        <title>Whole genome sequencing of Metallibacterium scheffleri DSM 24874 (T).</title>
        <authorList>
            <person name="Kumar S."/>
            <person name="Patil P."/>
            <person name="Patil P.B."/>
        </authorList>
    </citation>
    <scope>NUCLEOTIDE SEQUENCE [LARGE SCALE GENOMIC DNA]</scope>
    <source>
        <strain evidence="2 3">DSM 24874</strain>
    </source>
</reference>
<evidence type="ECO:0000313" key="2">
    <source>
        <dbReference type="EMBL" id="THD10946.1"/>
    </source>
</evidence>
<keyword evidence="3" id="KW-1185">Reference proteome</keyword>